<protein>
    <recommendedName>
        <fullName evidence="4">Alginate lyase domain-containing protein</fullName>
    </recommendedName>
</protein>
<evidence type="ECO:0000256" key="2">
    <source>
        <dbReference type="ARBA" id="ARBA00023239"/>
    </source>
</evidence>
<sequence length="425" mass="45826">MSGRPRRGLVAVLSLAVAIASALVPATSYAAPATAKAPRTVVLDGRRLQDTKRRLDHGDPQLRAALSQLTATADGWLGQGPWTVVDKPKPAPGGDVHDYLSQAPYWWPSQPKTAANPWGCPYVQKDGQRNPEVDTGTDRPDLGKVFNSVTSLSLAWYYTGRRQYAEHASAILRTWFLDPATRMNPNLDHGQFIPCTYDGRAIGIIDFSQQYSSVLDAIAVLDTGAPGWSAGDSSAMLAWNKAFLDWEVNSAFGKEESAAANNHGTFQDLQIAALALATGDRGLARRTVLGAEKLRIDPQIAADGSQPQELSRTRSWHYSTFDLVAYTRLAAIGNQVGVHLWTYRGPQGQSLFEAVRYVLPAATAAAAWTHPELEFHRYAASDVVHAAADAGDRAAKAAVPRLQAPPGGDLWALRPAAEQLDSIAG</sequence>
<evidence type="ECO:0000313" key="5">
    <source>
        <dbReference type="EMBL" id="AYG84092.1"/>
    </source>
</evidence>
<keyword evidence="2" id="KW-0456">Lyase</keyword>
<dbReference type="GO" id="GO:0016829">
    <property type="term" value="F:lyase activity"/>
    <property type="evidence" value="ECO:0007669"/>
    <property type="project" value="UniProtKB-KW"/>
</dbReference>
<feature type="signal peptide" evidence="3">
    <location>
        <begin position="1"/>
        <end position="30"/>
    </location>
</feature>
<dbReference type="KEGG" id="shun:DWB77_06301"/>
<evidence type="ECO:0000256" key="1">
    <source>
        <dbReference type="ARBA" id="ARBA00022729"/>
    </source>
</evidence>
<evidence type="ECO:0000259" key="4">
    <source>
        <dbReference type="Pfam" id="PF05426"/>
    </source>
</evidence>
<dbReference type="GO" id="GO:0042597">
    <property type="term" value="C:periplasmic space"/>
    <property type="evidence" value="ECO:0007669"/>
    <property type="project" value="InterPro"/>
</dbReference>
<keyword evidence="6" id="KW-1185">Reference proteome</keyword>
<feature type="domain" description="Alginate lyase" evidence="4">
    <location>
        <begin position="84"/>
        <end position="368"/>
    </location>
</feature>
<keyword evidence="1 3" id="KW-0732">Signal</keyword>
<accession>A0A387HR80</accession>
<dbReference type="InterPro" id="IPR008397">
    <property type="entry name" value="Alginate_lyase_dom"/>
</dbReference>
<dbReference type="AlphaFoldDB" id="A0A387HR80"/>
<dbReference type="Pfam" id="PF05426">
    <property type="entry name" value="Alginate_lyase"/>
    <property type="match status" value="1"/>
</dbReference>
<name>A0A387HR80_9ACTN</name>
<dbReference type="InterPro" id="IPR008929">
    <property type="entry name" value="Chondroitin_lyas"/>
</dbReference>
<dbReference type="Gene3D" id="1.50.10.100">
    <property type="entry name" value="Chondroitin AC/alginate lyase"/>
    <property type="match status" value="1"/>
</dbReference>
<dbReference type="EMBL" id="CP032698">
    <property type="protein sequence ID" value="AYG84092.1"/>
    <property type="molecule type" value="Genomic_DNA"/>
</dbReference>
<dbReference type="Proteomes" id="UP000271554">
    <property type="component" value="Chromosome"/>
</dbReference>
<dbReference type="OrthoDB" id="7210452at2"/>
<proteinExistence type="predicted"/>
<evidence type="ECO:0000313" key="6">
    <source>
        <dbReference type="Proteomes" id="UP000271554"/>
    </source>
</evidence>
<dbReference type="SUPFAM" id="SSF48230">
    <property type="entry name" value="Chondroitin AC/alginate lyase"/>
    <property type="match status" value="1"/>
</dbReference>
<reference evidence="5 6" key="1">
    <citation type="submission" date="2018-10" db="EMBL/GenBank/DDBJ databases">
        <title>Relationship between Morphology and Antimicrobial Activity in Streptomyces.</title>
        <authorList>
            <person name="Kang H.J."/>
            <person name="Kim S.B."/>
        </authorList>
    </citation>
    <scope>NUCLEOTIDE SEQUENCE [LARGE SCALE GENOMIC DNA]</scope>
    <source>
        <strain evidence="5 6">BH38</strain>
    </source>
</reference>
<dbReference type="RefSeq" id="WP_120725270.1">
    <property type="nucleotide sequence ID" value="NZ_CP032698.1"/>
</dbReference>
<gene>
    <name evidence="5" type="ORF">DWB77_06301</name>
</gene>
<organism evidence="5 6">
    <name type="scientific">Streptomyces hundungensis</name>
    <dbReference type="NCBI Taxonomy" id="1077946"/>
    <lineage>
        <taxon>Bacteria</taxon>
        <taxon>Bacillati</taxon>
        <taxon>Actinomycetota</taxon>
        <taxon>Actinomycetes</taxon>
        <taxon>Kitasatosporales</taxon>
        <taxon>Streptomycetaceae</taxon>
        <taxon>Streptomyces</taxon>
    </lineage>
</organism>
<evidence type="ECO:0000256" key="3">
    <source>
        <dbReference type="SAM" id="SignalP"/>
    </source>
</evidence>
<feature type="chain" id="PRO_5017375072" description="Alginate lyase domain-containing protein" evidence="3">
    <location>
        <begin position="31"/>
        <end position="425"/>
    </location>
</feature>